<accession>C5EDH2</accession>
<dbReference type="EMBL" id="DS990244">
    <property type="protein sequence ID" value="EEQ56066.1"/>
    <property type="molecule type" value="Genomic_DNA"/>
</dbReference>
<proteinExistence type="predicted"/>
<organism evidence="1">
    <name type="scientific">Bifidobacterium longum subsp. infantis CCUG 52486</name>
    <dbReference type="NCBI Taxonomy" id="537937"/>
    <lineage>
        <taxon>Bacteria</taxon>
        <taxon>Bacillati</taxon>
        <taxon>Actinomycetota</taxon>
        <taxon>Actinomycetes</taxon>
        <taxon>Bifidobacteriales</taxon>
        <taxon>Bifidobacteriaceae</taxon>
        <taxon>Bifidobacterium</taxon>
    </lineage>
</organism>
<dbReference type="HOGENOM" id="CLU_1400099_0_0_11"/>
<sequence length="194" mass="21315">MFRLSAEHVHLNLTKYSLQPFRPVGPVGPVLVGREPRAASRLAADGGLAAANPQGDLADPEPVTVPQLVDPDAFLCRQVGIGFHIECNAFSSVVDLNTSNHRQALHFYLEPGDVEKLVEYAVHQALCGCLFILVENILPGKRSSLTPSTTQRRNPTHENSNSAIIYVFQPNLSPVLTFYNQNKVHWATFSNFGV</sequence>
<dbReference type="AlphaFoldDB" id="C5EDH2"/>
<name>C5EDH2_BIFLI</name>
<evidence type="ECO:0000313" key="1">
    <source>
        <dbReference type="EMBL" id="EEQ56066.1"/>
    </source>
</evidence>
<protein>
    <submittedName>
        <fullName evidence="1">Uncharacterized protein</fullName>
    </submittedName>
</protein>
<dbReference type="Proteomes" id="UP000005084">
    <property type="component" value="Unassembled WGS sequence"/>
</dbReference>
<reference evidence="1" key="1">
    <citation type="submission" date="2008-08" db="EMBL/GenBank/DDBJ databases">
        <title>Annotation of Bifidobacterium longum subsp. infantis CCUG 52486.</title>
        <authorList>
            <consortium name="The Broad Institute Genome Sequencing Platform"/>
            <person name="Gougoulias C."/>
            <person name="Tuohy K.M."/>
            <person name="Gibson G.R."/>
            <person name="Ward D."/>
            <person name="Mehta T."/>
            <person name="Young S."/>
            <person name="Jaffe D."/>
            <person name="Gnerre S."/>
            <person name="Berlin A."/>
            <person name="Heiman D."/>
            <person name="Hepburn T."/>
            <person name="Shea T."/>
            <person name="Sykes S."/>
            <person name="Alvarado L."/>
            <person name="Kodira C."/>
            <person name="Borodovsky M."/>
            <person name="Lander E."/>
            <person name="Galagan J."/>
            <person name="Nusbaum C."/>
            <person name="Birren B."/>
        </authorList>
    </citation>
    <scope>NUCLEOTIDE SEQUENCE [LARGE SCALE GENOMIC DNA]</scope>
    <source>
        <strain evidence="1">CCUG 52486</strain>
    </source>
</reference>
<gene>
    <name evidence="1" type="ORF">BLIG_02195</name>
</gene>